<feature type="domain" description="MaoC-like" evidence="1">
    <location>
        <begin position="11"/>
        <end position="123"/>
    </location>
</feature>
<evidence type="ECO:0000259" key="1">
    <source>
        <dbReference type="Pfam" id="PF01575"/>
    </source>
</evidence>
<organism evidence="2 3">
    <name type="scientific">Phreatobacter stygius</name>
    <dbReference type="NCBI Taxonomy" id="1940610"/>
    <lineage>
        <taxon>Bacteria</taxon>
        <taxon>Pseudomonadati</taxon>
        <taxon>Pseudomonadota</taxon>
        <taxon>Alphaproteobacteria</taxon>
        <taxon>Hyphomicrobiales</taxon>
        <taxon>Phreatobacteraceae</taxon>
        <taxon>Phreatobacter</taxon>
    </lineage>
</organism>
<evidence type="ECO:0000313" key="2">
    <source>
        <dbReference type="EMBL" id="QCI65298.1"/>
    </source>
</evidence>
<dbReference type="KEGG" id="pstg:E8M01_14410"/>
<dbReference type="CDD" id="cd03451">
    <property type="entry name" value="FkbR2"/>
    <property type="match status" value="1"/>
</dbReference>
<dbReference type="RefSeq" id="WP_136960745.1">
    <property type="nucleotide sequence ID" value="NZ_CP039690.1"/>
</dbReference>
<evidence type="ECO:0000313" key="3">
    <source>
        <dbReference type="Proteomes" id="UP000298781"/>
    </source>
</evidence>
<dbReference type="OrthoDB" id="9796589at2"/>
<protein>
    <submittedName>
        <fullName evidence="2">MaoC family dehydratase</fullName>
    </submittedName>
</protein>
<dbReference type="PANTHER" id="PTHR43664">
    <property type="entry name" value="MONOAMINE OXIDASE-RELATED"/>
    <property type="match status" value="1"/>
</dbReference>
<dbReference type="Gene3D" id="3.10.129.10">
    <property type="entry name" value="Hotdog Thioesterase"/>
    <property type="match status" value="1"/>
</dbReference>
<gene>
    <name evidence="2" type="ORF">E8M01_14410</name>
</gene>
<dbReference type="Proteomes" id="UP000298781">
    <property type="component" value="Chromosome"/>
</dbReference>
<dbReference type="AlphaFoldDB" id="A0A4D7B449"/>
<dbReference type="PANTHER" id="PTHR43664:SF1">
    <property type="entry name" value="BETA-METHYLMALYL-COA DEHYDRATASE"/>
    <property type="match status" value="1"/>
</dbReference>
<keyword evidence="3" id="KW-1185">Reference proteome</keyword>
<reference evidence="2 3" key="1">
    <citation type="submission" date="2019-04" db="EMBL/GenBank/DDBJ databases">
        <title>Phreatobacter aquaticus sp. nov.</title>
        <authorList>
            <person name="Choi A."/>
        </authorList>
    </citation>
    <scope>NUCLEOTIDE SEQUENCE [LARGE SCALE GENOMIC DNA]</scope>
    <source>
        <strain evidence="2 3">KCTC 52518</strain>
    </source>
</reference>
<dbReference type="Pfam" id="PF01575">
    <property type="entry name" value="MaoC_dehydratas"/>
    <property type="match status" value="1"/>
</dbReference>
<dbReference type="InterPro" id="IPR002539">
    <property type="entry name" value="MaoC-like_dom"/>
</dbReference>
<accession>A0A4D7B449</accession>
<dbReference type="InterPro" id="IPR052342">
    <property type="entry name" value="MCH/BMMD"/>
</dbReference>
<sequence length="152" mass="16924">MPGLYYEEFQEGATFDHVLTRTVTEMDNTMFSLMTMNPQPLHIDAHFSANTEFGQRIFNSLYTLGIMIGMTVYDTTLGTTVANLGMTDVVFPKPVFHGDTLKAHTKVVSKRLSKSRPGVGIVELEHSCTNQHGDVVASCRRQAMMHRKQAAA</sequence>
<dbReference type="SUPFAM" id="SSF54637">
    <property type="entry name" value="Thioesterase/thiol ester dehydrase-isomerase"/>
    <property type="match status" value="1"/>
</dbReference>
<dbReference type="InterPro" id="IPR029069">
    <property type="entry name" value="HotDog_dom_sf"/>
</dbReference>
<dbReference type="EMBL" id="CP039690">
    <property type="protein sequence ID" value="QCI65298.1"/>
    <property type="molecule type" value="Genomic_DNA"/>
</dbReference>
<name>A0A4D7B449_9HYPH</name>
<proteinExistence type="predicted"/>